<dbReference type="Proteomes" id="UP001153678">
    <property type="component" value="Unassembled WGS sequence"/>
</dbReference>
<organism evidence="1 2">
    <name type="scientific">Funneliformis geosporum</name>
    <dbReference type="NCBI Taxonomy" id="1117311"/>
    <lineage>
        <taxon>Eukaryota</taxon>
        <taxon>Fungi</taxon>
        <taxon>Fungi incertae sedis</taxon>
        <taxon>Mucoromycota</taxon>
        <taxon>Glomeromycotina</taxon>
        <taxon>Glomeromycetes</taxon>
        <taxon>Glomerales</taxon>
        <taxon>Glomeraceae</taxon>
        <taxon>Funneliformis</taxon>
    </lineage>
</organism>
<sequence length="45" mass="5044">MNKSLSIANSRLKMNANEMHEELLKKVVEGEISKDNVSKVSTILN</sequence>
<dbReference type="EMBL" id="CAMKVN010002672">
    <property type="protein sequence ID" value="CAI2182109.1"/>
    <property type="molecule type" value="Genomic_DNA"/>
</dbReference>
<protein>
    <submittedName>
        <fullName evidence="1">9659_t:CDS:1</fullName>
    </submittedName>
</protein>
<gene>
    <name evidence="1" type="ORF">FWILDA_LOCUS10418</name>
</gene>
<dbReference type="AlphaFoldDB" id="A0A9W4SUK8"/>
<evidence type="ECO:0000313" key="1">
    <source>
        <dbReference type="EMBL" id="CAI2182109.1"/>
    </source>
</evidence>
<accession>A0A9W4SUK8</accession>
<comment type="caution">
    <text evidence="1">The sequence shown here is derived from an EMBL/GenBank/DDBJ whole genome shotgun (WGS) entry which is preliminary data.</text>
</comment>
<name>A0A9W4SUK8_9GLOM</name>
<keyword evidence="2" id="KW-1185">Reference proteome</keyword>
<reference evidence="1" key="1">
    <citation type="submission" date="2022-08" db="EMBL/GenBank/DDBJ databases">
        <authorList>
            <person name="Kallberg Y."/>
            <person name="Tangrot J."/>
            <person name="Rosling A."/>
        </authorList>
    </citation>
    <scope>NUCLEOTIDE SEQUENCE</scope>
    <source>
        <strain evidence="1">Wild A</strain>
    </source>
</reference>
<evidence type="ECO:0000313" key="2">
    <source>
        <dbReference type="Proteomes" id="UP001153678"/>
    </source>
</evidence>
<proteinExistence type="predicted"/>